<feature type="region of interest" description="Disordered" evidence="1">
    <location>
        <begin position="125"/>
        <end position="145"/>
    </location>
</feature>
<dbReference type="OrthoDB" id="10632702at2759"/>
<sequence length="194" mass="21795">MLSDVKMLWLTFQVDLRVWVYFNFLSKKRELQIVREIVAMHSLPTKENRLSDGTLTLDLSSSFDSASYPLPELPTTPSHLYGRLAEEMDHRLHLSHQAHTFDAATSLDIELSPFSAPPVQGNRFSFTAQASSGSPQSSGDFPPLPHTLEEALEFEYIARGNLNAELDEHLAHWSTPAVLNNAFPKDRSDVSRGM</sequence>
<evidence type="ECO:0000313" key="3">
    <source>
        <dbReference type="Proteomes" id="UP000281553"/>
    </source>
</evidence>
<dbReference type="EMBL" id="UYRU01051650">
    <property type="protein sequence ID" value="VDN11526.1"/>
    <property type="molecule type" value="Genomic_DNA"/>
</dbReference>
<proteinExistence type="predicted"/>
<dbReference type="AlphaFoldDB" id="A0A3P7P0W3"/>
<name>A0A3P7P0W3_DIBLA</name>
<protein>
    <submittedName>
        <fullName evidence="2">Uncharacterized protein</fullName>
    </submittedName>
</protein>
<accession>A0A3P7P0W3</accession>
<evidence type="ECO:0000313" key="2">
    <source>
        <dbReference type="EMBL" id="VDN11526.1"/>
    </source>
</evidence>
<dbReference type="Proteomes" id="UP000281553">
    <property type="component" value="Unassembled WGS sequence"/>
</dbReference>
<gene>
    <name evidence="2" type="ORF">DILT_LOCUS7357</name>
</gene>
<reference evidence="2 3" key="1">
    <citation type="submission" date="2018-11" db="EMBL/GenBank/DDBJ databases">
        <authorList>
            <consortium name="Pathogen Informatics"/>
        </authorList>
    </citation>
    <scope>NUCLEOTIDE SEQUENCE [LARGE SCALE GENOMIC DNA]</scope>
</reference>
<organism evidence="2 3">
    <name type="scientific">Dibothriocephalus latus</name>
    <name type="common">Fish tapeworm</name>
    <name type="synonym">Diphyllobothrium latum</name>
    <dbReference type="NCBI Taxonomy" id="60516"/>
    <lineage>
        <taxon>Eukaryota</taxon>
        <taxon>Metazoa</taxon>
        <taxon>Spiralia</taxon>
        <taxon>Lophotrochozoa</taxon>
        <taxon>Platyhelminthes</taxon>
        <taxon>Cestoda</taxon>
        <taxon>Eucestoda</taxon>
        <taxon>Diphyllobothriidea</taxon>
        <taxon>Diphyllobothriidae</taxon>
        <taxon>Dibothriocephalus</taxon>
    </lineage>
</organism>
<feature type="compositionally biased region" description="Low complexity" evidence="1">
    <location>
        <begin position="128"/>
        <end position="139"/>
    </location>
</feature>
<keyword evidence="3" id="KW-1185">Reference proteome</keyword>
<evidence type="ECO:0000256" key="1">
    <source>
        <dbReference type="SAM" id="MobiDB-lite"/>
    </source>
</evidence>